<keyword evidence="9" id="KW-0472">Membrane</keyword>
<feature type="domain" description="DNA methyltransferase 1-associated 1" evidence="10">
    <location>
        <begin position="377"/>
        <end position="423"/>
    </location>
</feature>
<dbReference type="PANTHER" id="PTHR12855:SF10">
    <property type="entry name" value="DNA METHYLTRANSFERASE 1-ASSOCIATED PROTEIN 1"/>
    <property type="match status" value="1"/>
</dbReference>
<dbReference type="STRING" id="451379.A0A0N5A916"/>
<dbReference type="Pfam" id="PF16282">
    <property type="entry name" value="SANT_DAMP1_like"/>
    <property type="match status" value="1"/>
</dbReference>
<dbReference type="GO" id="GO:0006281">
    <property type="term" value="P:DNA repair"/>
    <property type="evidence" value="ECO:0007669"/>
    <property type="project" value="InterPro"/>
</dbReference>
<dbReference type="InterPro" id="IPR027109">
    <property type="entry name" value="Swc4/Dmap1"/>
</dbReference>
<feature type="region of interest" description="Disordered" evidence="8">
    <location>
        <begin position="1"/>
        <end position="43"/>
    </location>
</feature>
<proteinExistence type="predicted"/>
<dbReference type="Gene3D" id="1.10.10.60">
    <property type="entry name" value="Homeodomain-like"/>
    <property type="match status" value="1"/>
</dbReference>
<name>A0A0N5A916_9BILA</name>
<dbReference type="GO" id="GO:0006338">
    <property type="term" value="P:chromatin remodeling"/>
    <property type="evidence" value="ECO:0007669"/>
    <property type="project" value="InterPro"/>
</dbReference>
<evidence type="ECO:0000313" key="13">
    <source>
        <dbReference type="WBParaSite" id="SMUV_0000058001-mRNA-1"/>
    </source>
</evidence>
<dbReference type="WBParaSite" id="SMUV_0000058001-mRNA-1">
    <property type="protein sequence ID" value="SMUV_0000058001-mRNA-1"/>
    <property type="gene ID" value="SMUV_0000058001"/>
</dbReference>
<dbReference type="InterPro" id="IPR008468">
    <property type="entry name" value="DMAP1"/>
</dbReference>
<evidence type="ECO:0000256" key="3">
    <source>
        <dbReference type="ARBA" id="ARBA00023015"/>
    </source>
</evidence>
<dbReference type="PANTHER" id="PTHR12855">
    <property type="entry name" value="DNA METHYLTRANSFERASE 1-ASSOCIATED PROTEIN 1 FAMILY MEMBER"/>
    <property type="match status" value="1"/>
</dbReference>
<evidence type="ECO:0000256" key="2">
    <source>
        <dbReference type="ARBA" id="ARBA00022853"/>
    </source>
</evidence>
<reference evidence="13" key="1">
    <citation type="submission" date="2017-02" db="UniProtKB">
        <authorList>
            <consortium name="WormBaseParasite"/>
        </authorList>
    </citation>
    <scope>IDENTIFICATION</scope>
</reference>
<dbReference type="Pfam" id="PF05499">
    <property type="entry name" value="DMAP1"/>
    <property type="match status" value="2"/>
</dbReference>
<dbReference type="FunFam" id="1.10.10.60:FF:000087">
    <property type="entry name" value="DNA methyltransferase 1-associated protein 1"/>
    <property type="match status" value="1"/>
</dbReference>
<keyword evidence="7" id="KW-0175">Coiled coil</keyword>
<evidence type="ECO:0000256" key="9">
    <source>
        <dbReference type="SAM" id="Phobius"/>
    </source>
</evidence>
<keyword evidence="9" id="KW-0812">Transmembrane</keyword>
<sequence length="454" mass="53286">MNHSDAQDLLGWSHNGSKDEAPLALTDVDKKKRRSRPETTLKRPEGMHRELFSLIGRNQEVELAALIPSSTKDRSYRNPKARFGIQRVRPWIWRPFKNPARSDCLQLCHWERVDRERNDYLFARFNKVISIPVFTDQEYDSCLVSQKWTKDDTFHLFDLCRRYDLRWIIIADRWAGSSRRSIEDMKDRFYTVINELNTLKGVEVEPLCYDAEHEKRRKEQLSKQWDRTKEEIEEEETLILELKKIEIRRRERERKAQDLQKLITASDRMSASTSNIASSVSPGSSVKKKAHRPKAAAVVSHASSNAFLTEHATLRFPEFRSAGAHLRSQEMKLPTNIGQKKLKNIETVIEKLKLGRVLVSYCNFLKYYISVFVLKNMLPIGDEEIVRGYNDFRSSIVLLQELKHTLQNAEYELESLRNKYNSFTGKVSITSKMTLYIMNLYFTLIFCFMRFLTI</sequence>
<feature type="domain" description="DNA methyltransferase 1-associated 1" evidence="10">
    <location>
        <begin position="234"/>
        <end position="355"/>
    </location>
</feature>
<keyword evidence="3" id="KW-0805">Transcription regulation</keyword>
<comment type="subcellular location">
    <subcellularLocation>
        <location evidence="1">Nucleus</location>
    </subcellularLocation>
</comment>
<dbReference type="Proteomes" id="UP000046393">
    <property type="component" value="Unplaced"/>
</dbReference>
<keyword evidence="4" id="KW-0804">Transcription</keyword>
<organism evidence="12 13">
    <name type="scientific">Syphacia muris</name>
    <dbReference type="NCBI Taxonomy" id="451379"/>
    <lineage>
        <taxon>Eukaryota</taxon>
        <taxon>Metazoa</taxon>
        <taxon>Ecdysozoa</taxon>
        <taxon>Nematoda</taxon>
        <taxon>Chromadorea</taxon>
        <taxon>Rhabditida</taxon>
        <taxon>Spirurina</taxon>
        <taxon>Oxyuridomorpha</taxon>
        <taxon>Oxyuroidea</taxon>
        <taxon>Oxyuridae</taxon>
        <taxon>Syphacia</taxon>
    </lineage>
</organism>
<evidence type="ECO:0000256" key="7">
    <source>
        <dbReference type="SAM" id="Coils"/>
    </source>
</evidence>
<keyword evidence="2" id="KW-0156">Chromatin regulator</keyword>
<protein>
    <recommendedName>
        <fullName evidence="6">DNA methyltransferase 1-associated protein 1</fullName>
    </recommendedName>
</protein>
<feature type="coiled-coil region" evidence="7">
    <location>
        <begin position="211"/>
        <end position="262"/>
    </location>
</feature>
<feature type="domain" description="DAMP1 SANT/Myb-like" evidence="11">
    <location>
        <begin position="120"/>
        <end position="196"/>
    </location>
</feature>
<evidence type="ECO:0000256" key="8">
    <source>
        <dbReference type="SAM" id="MobiDB-lite"/>
    </source>
</evidence>
<evidence type="ECO:0000259" key="11">
    <source>
        <dbReference type="Pfam" id="PF16282"/>
    </source>
</evidence>
<evidence type="ECO:0000256" key="4">
    <source>
        <dbReference type="ARBA" id="ARBA00023163"/>
    </source>
</evidence>
<dbReference type="GO" id="GO:0035267">
    <property type="term" value="C:NuA4 histone acetyltransferase complex"/>
    <property type="evidence" value="ECO:0007669"/>
    <property type="project" value="InterPro"/>
</dbReference>
<feature type="coiled-coil region" evidence="7">
    <location>
        <begin position="399"/>
        <end position="426"/>
    </location>
</feature>
<dbReference type="GO" id="GO:0000122">
    <property type="term" value="P:negative regulation of transcription by RNA polymerase II"/>
    <property type="evidence" value="ECO:0007669"/>
    <property type="project" value="TreeGrafter"/>
</dbReference>
<evidence type="ECO:0000256" key="1">
    <source>
        <dbReference type="ARBA" id="ARBA00004123"/>
    </source>
</evidence>
<accession>A0A0N5A916</accession>
<dbReference type="GO" id="GO:0000812">
    <property type="term" value="C:Swr1 complex"/>
    <property type="evidence" value="ECO:0007669"/>
    <property type="project" value="TreeGrafter"/>
</dbReference>
<keyword evidence="9" id="KW-1133">Transmembrane helix</keyword>
<keyword evidence="5" id="KW-0539">Nucleus</keyword>
<feature type="transmembrane region" description="Helical" evidence="9">
    <location>
        <begin position="433"/>
        <end position="452"/>
    </location>
</feature>
<dbReference type="AlphaFoldDB" id="A0A0N5A916"/>
<evidence type="ECO:0000256" key="5">
    <source>
        <dbReference type="ARBA" id="ARBA00023242"/>
    </source>
</evidence>
<evidence type="ECO:0000313" key="12">
    <source>
        <dbReference type="Proteomes" id="UP000046393"/>
    </source>
</evidence>
<evidence type="ECO:0000256" key="6">
    <source>
        <dbReference type="ARBA" id="ARBA00067416"/>
    </source>
</evidence>
<dbReference type="InterPro" id="IPR032563">
    <property type="entry name" value="DAMP1_SANT-like"/>
</dbReference>
<dbReference type="GO" id="GO:0003714">
    <property type="term" value="F:transcription corepressor activity"/>
    <property type="evidence" value="ECO:0007669"/>
    <property type="project" value="TreeGrafter"/>
</dbReference>
<evidence type="ECO:0000259" key="10">
    <source>
        <dbReference type="Pfam" id="PF05499"/>
    </source>
</evidence>
<keyword evidence="12" id="KW-1185">Reference proteome</keyword>